<feature type="non-terminal residue" evidence="2">
    <location>
        <position position="132"/>
    </location>
</feature>
<feature type="region of interest" description="Disordered" evidence="1">
    <location>
        <begin position="53"/>
        <end position="72"/>
    </location>
</feature>
<comment type="caution">
    <text evidence="2">The sequence shown here is derived from an EMBL/GenBank/DDBJ whole genome shotgun (WGS) entry which is preliminary data.</text>
</comment>
<feature type="region of interest" description="Disordered" evidence="1">
    <location>
        <begin position="77"/>
        <end position="97"/>
    </location>
</feature>
<evidence type="ECO:0000313" key="2">
    <source>
        <dbReference type="EMBL" id="KAF9118256.1"/>
    </source>
</evidence>
<dbReference type="OrthoDB" id="2448121at2759"/>
<accession>A0A9P5R271</accession>
<organism evidence="2 3">
    <name type="scientific">Linnemannia schmuckeri</name>
    <dbReference type="NCBI Taxonomy" id="64567"/>
    <lineage>
        <taxon>Eukaryota</taxon>
        <taxon>Fungi</taxon>
        <taxon>Fungi incertae sedis</taxon>
        <taxon>Mucoromycota</taxon>
        <taxon>Mortierellomycotina</taxon>
        <taxon>Mortierellomycetes</taxon>
        <taxon>Mortierellales</taxon>
        <taxon>Mortierellaceae</taxon>
        <taxon>Linnemannia</taxon>
    </lineage>
</organism>
<sequence>MSDPLAHLTGYTSSAPNDPSITLKENDLLLHNSNNTSNIITTTASSITTAATTSNNTNNGLIPSHTLLPREGFAPLNESHDQLQQQQQQQHQQQQMNNQQPILMTTGPLQHASHVFGTEGQILATSYAMEGV</sequence>
<dbReference type="AlphaFoldDB" id="A0A9P5R271"/>
<feature type="compositionally biased region" description="Low complexity" evidence="1">
    <location>
        <begin position="82"/>
        <end position="97"/>
    </location>
</feature>
<dbReference type="Proteomes" id="UP000748756">
    <property type="component" value="Unassembled WGS sequence"/>
</dbReference>
<protein>
    <submittedName>
        <fullName evidence="2">Uncharacterized protein</fullName>
    </submittedName>
</protein>
<proteinExistence type="predicted"/>
<dbReference type="EMBL" id="JAAAUQ010003235">
    <property type="protein sequence ID" value="KAF9118256.1"/>
    <property type="molecule type" value="Genomic_DNA"/>
</dbReference>
<reference evidence="2" key="1">
    <citation type="journal article" date="2020" name="Fungal Divers.">
        <title>Resolving the Mortierellaceae phylogeny through synthesis of multi-gene phylogenetics and phylogenomics.</title>
        <authorList>
            <person name="Vandepol N."/>
            <person name="Liber J."/>
            <person name="Desiro A."/>
            <person name="Na H."/>
            <person name="Kennedy M."/>
            <person name="Barry K."/>
            <person name="Grigoriev I.V."/>
            <person name="Miller A.N."/>
            <person name="O'Donnell K."/>
            <person name="Stajich J.E."/>
            <person name="Bonito G."/>
        </authorList>
    </citation>
    <scope>NUCLEOTIDE SEQUENCE</scope>
    <source>
        <strain evidence="2">NRRL 6426</strain>
    </source>
</reference>
<evidence type="ECO:0000256" key="1">
    <source>
        <dbReference type="SAM" id="MobiDB-lite"/>
    </source>
</evidence>
<gene>
    <name evidence="2" type="ORF">BG015_006698</name>
</gene>
<name>A0A9P5R271_9FUNG</name>
<keyword evidence="3" id="KW-1185">Reference proteome</keyword>
<evidence type="ECO:0000313" key="3">
    <source>
        <dbReference type="Proteomes" id="UP000748756"/>
    </source>
</evidence>